<comment type="subcellular location">
    <subcellularLocation>
        <location evidence="1">Membrane</location>
        <topology evidence="1">Multi-pass membrane protein</topology>
    </subcellularLocation>
</comment>
<evidence type="ECO:0000256" key="3">
    <source>
        <dbReference type="ARBA" id="ARBA00022692"/>
    </source>
</evidence>
<dbReference type="PANTHER" id="PTHR43461">
    <property type="entry name" value="TRANSMEMBRANE PROTEIN 256"/>
    <property type="match status" value="1"/>
</dbReference>
<evidence type="ECO:0000256" key="1">
    <source>
        <dbReference type="ARBA" id="ARBA00004141"/>
    </source>
</evidence>
<evidence type="ECO:0000256" key="4">
    <source>
        <dbReference type="ARBA" id="ARBA00022989"/>
    </source>
</evidence>
<keyword evidence="4 6" id="KW-1133">Transmembrane helix</keyword>
<dbReference type="AlphaFoldDB" id="A0A2N8ZEM9"/>
<evidence type="ECO:0000256" key="6">
    <source>
        <dbReference type="SAM" id="Phobius"/>
    </source>
</evidence>
<proteinExistence type="inferred from homology"/>
<accession>A0A2N8ZEM9</accession>
<dbReference type="EMBL" id="LT960611">
    <property type="protein sequence ID" value="SON50348.1"/>
    <property type="molecule type" value="Genomic_DNA"/>
</dbReference>
<comment type="similarity">
    <text evidence="2">Belongs to the UPF0382 family.</text>
</comment>
<dbReference type="InterPro" id="IPR006696">
    <property type="entry name" value="DUF423"/>
</dbReference>
<name>A0A2N8ZEM9_9VIBR</name>
<feature type="signal peptide" evidence="7">
    <location>
        <begin position="1"/>
        <end position="25"/>
    </location>
</feature>
<dbReference type="GO" id="GO:0005886">
    <property type="term" value="C:plasma membrane"/>
    <property type="evidence" value="ECO:0007669"/>
    <property type="project" value="TreeGrafter"/>
</dbReference>
<organism evidence="8 9">
    <name type="scientific">Vibrio tapetis subsp. tapetis</name>
    <dbReference type="NCBI Taxonomy" id="1671868"/>
    <lineage>
        <taxon>Bacteria</taxon>
        <taxon>Pseudomonadati</taxon>
        <taxon>Pseudomonadota</taxon>
        <taxon>Gammaproteobacteria</taxon>
        <taxon>Vibrionales</taxon>
        <taxon>Vibrionaceae</taxon>
        <taxon>Vibrio</taxon>
    </lineage>
</organism>
<dbReference type="PANTHER" id="PTHR43461:SF1">
    <property type="entry name" value="TRANSMEMBRANE PROTEIN 256"/>
    <property type="match status" value="1"/>
</dbReference>
<evidence type="ECO:0000256" key="2">
    <source>
        <dbReference type="ARBA" id="ARBA00009694"/>
    </source>
</evidence>
<evidence type="ECO:0000313" key="9">
    <source>
        <dbReference type="Proteomes" id="UP000235828"/>
    </source>
</evidence>
<keyword evidence="9" id="KW-1185">Reference proteome</keyword>
<feature type="transmembrane region" description="Helical" evidence="6">
    <location>
        <begin position="49"/>
        <end position="66"/>
    </location>
</feature>
<evidence type="ECO:0000256" key="5">
    <source>
        <dbReference type="ARBA" id="ARBA00023136"/>
    </source>
</evidence>
<evidence type="ECO:0000313" key="8">
    <source>
        <dbReference type="EMBL" id="SON50348.1"/>
    </source>
</evidence>
<dbReference type="KEGG" id="vta:A2369"/>
<protein>
    <recommendedName>
        <fullName evidence="10">SUGAR KINASE RELATED</fullName>
    </recommendedName>
</protein>
<feature type="transmembrane region" description="Helical" evidence="6">
    <location>
        <begin position="78"/>
        <end position="100"/>
    </location>
</feature>
<evidence type="ECO:0008006" key="10">
    <source>
        <dbReference type="Google" id="ProtNLM"/>
    </source>
</evidence>
<feature type="transmembrane region" description="Helical" evidence="6">
    <location>
        <begin position="106"/>
        <end position="126"/>
    </location>
</feature>
<feature type="chain" id="PRO_5014918921" description="SUGAR KINASE RELATED" evidence="7">
    <location>
        <begin position="26"/>
        <end position="133"/>
    </location>
</feature>
<reference evidence="8 9" key="1">
    <citation type="submission" date="2017-10" db="EMBL/GenBank/DDBJ databases">
        <authorList>
            <person name="Banno H."/>
            <person name="Chua N.-H."/>
        </authorList>
    </citation>
    <scope>NUCLEOTIDE SEQUENCE [LARGE SCALE GENOMIC DNA]</scope>
    <source>
        <strain evidence="8">Vibrio tapetis CECT4600</strain>
    </source>
</reference>
<dbReference type="Pfam" id="PF04241">
    <property type="entry name" value="DUF423"/>
    <property type="match status" value="1"/>
</dbReference>
<keyword evidence="7" id="KW-0732">Signal</keyword>
<keyword evidence="3 6" id="KW-0812">Transmembrane</keyword>
<evidence type="ECO:0000256" key="7">
    <source>
        <dbReference type="SAM" id="SignalP"/>
    </source>
</evidence>
<keyword evidence="5 6" id="KW-0472">Membrane</keyword>
<sequence length="133" mass="14053">MMKSNHLLAFAGVSGAIAVSLGAFAAHGLKTVLSPYLVGVFETGVHYQFIHTVMVIACAILIRFDIGKKAQKGLSSAAICFIIGILCFSGSLYALALTGIKWFGPITPLGGVFFIIGWVLLAVSAFKMNEVSQ</sequence>
<dbReference type="Proteomes" id="UP000235828">
    <property type="component" value="Chromosome A"/>
</dbReference>
<gene>
    <name evidence="8" type="ORF">VTAP4600_A2369</name>
</gene>